<evidence type="ECO:0000313" key="4">
    <source>
        <dbReference type="EMBL" id="CAF4345840.1"/>
    </source>
</evidence>
<evidence type="ECO:0000313" key="2">
    <source>
        <dbReference type="EMBL" id="CAF1476588.1"/>
    </source>
</evidence>
<dbReference type="EMBL" id="CAJOAY010021133">
    <property type="protein sequence ID" value="CAF4345840.1"/>
    <property type="molecule type" value="Genomic_DNA"/>
</dbReference>
<keyword evidence="1" id="KW-0812">Transmembrane</keyword>
<dbReference type="EMBL" id="CAJNOE010002285">
    <property type="protein sequence ID" value="CAF1476588.1"/>
    <property type="molecule type" value="Genomic_DNA"/>
</dbReference>
<evidence type="ECO:0000256" key="1">
    <source>
        <dbReference type="SAM" id="Phobius"/>
    </source>
</evidence>
<feature type="transmembrane region" description="Helical" evidence="1">
    <location>
        <begin position="59"/>
        <end position="82"/>
    </location>
</feature>
<dbReference type="Proteomes" id="UP000663860">
    <property type="component" value="Unassembled WGS sequence"/>
</dbReference>
<evidence type="ECO:0000313" key="3">
    <source>
        <dbReference type="EMBL" id="CAF4210145.1"/>
    </source>
</evidence>
<dbReference type="EMBL" id="CAJOBB010008532">
    <property type="protein sequence ID" value="CAF4210145.1"/>
    <property type="molecule type" value="Genomic_DNA"/>
</dbReference>
<keyword evidence="1" id="KW-0472">Membrane</keyword>
<dbReference type="AlphaFoldDB" id="A0A820C928"/>
<evidence type="ECO:0000313" key="5">
    <source>
        <dbReference type="Proteomes" id="UP000663868"/>
    </source>
</evidence>
<keyword evidence="1" id="KW-1133">Transmembrane helix</keyword>
<organism evidence="3 5">
    <name type="scientific">Adineta steineri</name>
    <dbReference type="NCBI Taxonomy" id="433720"/>
    <lineage>
        <taxon>Eukaryota</taxon>
        <taxon>Metazoa</taxon>
        <taxon>Spiralia</taxon>
        <taxon>Gnathifera</taxon>
        <taxon>Rotifera</taxon>
        <taxon>Eurotatoria</taxon>
        <taxon>Bdelloidea</taxon>
        <taxon>Adinetida</taxon>
        <taxon>Adinetidae</taxon>
        <taxon>Adineta</taxon>
    </lineage>
</organism>
<proteinExistence type="predicted"/>
<dbReference type="Proteomes" id="UP000663868">
    <property type="component" value="Unassembled WGS sequence"/>
</dbReference>
<gene>
    <name evidence="2" type="ORF">IZO911_LOCUS43756</name>
    <name evidence="3" type="ORF">KXQ929_LOCUS40605</name>
    <name evidence="4" type="ORF">OKA104_LOCUS48535</name>
</gene>
<comment type="caution">
    <text evidence="3">The sequence shown here is derived from an EMBL/GenBank/DDBJ whole genome shotgun (WGS) entry which is preliminary data.</text>
</comment>
<dbReference type="Proteomes" id="UP000663881">
    <property type="component" value="Unassembled WGS sequence"/>
</dbReference>
<reference evidence="3" key="1">
    <citation type="submission" date="2021-02" db="EMBL/GenBank/DDBJ databases">
        <authorList>
            <person name="Nowell W R."/>
        </authorList>
    </citation>
    <scope>NUCLEOTIDE SEQUENCE</scope>
</reference>
<accession>A0A820C928</accession>
<sequence>MNISAINSSIANRFKRNTFIQFIADKLFIEEWKINISYSLFYNQCAPVYCSYITQKDDYVIYIISKILGLYGGLTVSLRFVIPIIPNE</sequence>
<protein>
    <submittedName>
        <fullName evidence="3">Uncharacterized protein</fullName>
    </submittedName>
</protein>
<name>A0A820C928_9BILA</name>